<sequence>MNRSSSPAPEDTTVELSERQCWELLRRSTIGRLAVGSADGPDIFPVTYLVDHGTVVFRTAAGTKLAASSHHRVAFEVDGWDDPPSTAWSVVLRGRAERLLDREENLHALALPLAPWQEGRKPWFVRVVPDSTTGRRLTLTAQARAALHPVR</sequence>
<dbReference type="AlphaFoldDB" id="A0A542DXZ3"/>
<dbReference type="Proteomes" id="UP000317893">
    <property type="component" value="Unassembled WGS sequence"/>
</dbReference>
<accession>A0A542DXZ3</accession>
<name>A0A542DXZ3_9MICO</name>
<reference evidence="1 2" key="1">
    <citation type="submission" date="2019-06" db="EMBL/GenBank/DDBJ databases">
        <title>Sequencing the genomes of 1000 actinobacteria strains.</title>
        <authorList>
            <person name="Klenk H.-P."/>
        </authorList>
    </citation>
    <scope>NUCLEOTIDE SEQUENCE [LARGE SCALE GENOMIC DNA]</scope>
    <source>
        <strain evidence="1 2">DSM 18607</strain>
    </source>
</reference>
<dbReference type="OrthoDB" id="7062584at2"/>
<proteinExistence type="predicted"/>
<dbReference type="InterPro" id="IPR012349">
    <property type="entry name" value="Split_barrel_FMN-bd"/>
</dbReference>
<dbReference type="InterPro" id="IPR024747">
    <property type="entry name" value="Pyridox_Oxase-rel"/>
</dbReference>
<evidence type="ECO:0000313" key="2">
    <source>
        <dbReference type="Proteomes" id="UP000317893"/>
    </source>
</evidence>
<organism evidence="1 2">
    <name type="scientific">Lapillicoccus jejuensis</name>
    <dbReference type="NCBI Taxonomy" id="402171"/>
    <lineage>
        <taxon>Bacteria</taxon>
        <taxon>Bacillati</taxon>
        <taxon>Actinomycetota</taxon>
        <taxon>Actinomycetes</taxon>
        <taxon>Micrococcales</taxon>
        <taxon>Intrasporangiaceae</taxon>
        <taxon>Lapillicoccus</taxon>
    </lineage>
</organism>
<dbReference type="SUPFAM" id="SSF50475">
    <property type="entry name" value="FMN-binding split barrel"/>
    <property type="match status" value="1"/>
</dbReference>
<protein>
    <submittedName>
        <fullName evidence="1">Nitroimidazol reductase NimA-like FMN-containing flavoprotein (Pyridoxamine 5'-phosphate oxidase superfamily)</fullName>
    </submittedName>
</protein>
<keyword evidence="2" id="KW-1185">Reference proteome</keyword>
<dbReference type="Pfam" id="PF12900">
    <property type="entry name" value="Pyridox_ox_2"/>
    <property type="match status" value="1"/>
</dbReference>
<dbReference type="RefSeq" id="WP_141847307.1">
    <property type="nucleotide sequence ID" value="NZ_BAAAPR010000013.1"/>
</dbReference>
<comment type="caution">
    <text evidence="1">The sequence shown here is derived from an EMBL/GenBank/DDBJ whole genome shotgun (WGS) entry which is preliminary data.</text>
</comment>
<dbReference type="EMBL" id="VFMN01000001">
    <property type="protein sequence ID" value="TQJ07946.1"/>
    <property type="molecule type" value="Genomic_DNA"/>
</dbReference>
<gene>
    <name evidence="1" type="ORF">FB458_1018</name>
</gene>
<evidence type="ECO:0000313" key="1">
    <source>
        <dbReference type="EMBL" id="TQJ07946.1"/>
    </source>
</evidence>
<dbReference type="Gene3D" id="2.30.110.10">
    <property type="entry name" value="Electron Transport, Fmn-binding Protein, Chain A"/>
    <property type="match status" value="1"/>
</dbReference>